<gene>
    <name evidence="5" type="ORF">ACE1CI_32195</name>
</gene>
<organism evidence="5 6">
    <name type="scientific">Floridaenema flaviceps BLCC-F50</name>
    <dbReference type="NCBI Taxonomy" id="3153642"/>
    <lineage>
        <taxon>Bacteria</taxon>
        <taxon>Bacillati</taxon>
        <taxon>Cyanobacteriota</taxon>
        <taxon>Cyanophyceae</taxon>
        <taxon>Oscillatoriophycideae</taxon>
        <taxon>Aerosakkonematales</taxon>
        <taxon>Aerosakkonemataceae</taxon>
        <taxon>Floridanema</taxon>
        <taxon>Floridanema flaviceps</taxon>
    </lineage>
</organism>
<dbReference type="InterPro" id="IPR011249">
    <property type="entry name" value="Metalloenz_LuxS/M16"/>
</dbReference>
<evidence type="ECO:0000313" key="6">
    <source>
        <dbReference type="Proteomes" id="UP001576784"/>
    </source>
</evidence>
<dbReference type="RefSeq" id="WP_413267215.1">
    <property type="nucleotide sequence ID" value="NZ_JBHFNR010000260.1"/>
</dbReference>
<dbReference type="Gene3D" id="3.30.830.10">
    <property type="entry name" value="Metalloenzyme, LuxS/M16 peptidase-like"/>
    <property type="match status" value="2"/>
</dbReference>
<dbReference type="PANTHER" id="PTHR11851:SF49">
    <property type="entry name" value="MITOCHONDRIAL-PROCESSING PEPTIDASE SUBUNIT ALPHA"/>
    <property type="match status" value="1"/>
</dbReference>
<dbReference type="SUPFAM" id="SSF63411">
    <property type="entry name" value="LuxS/MPP-like metallohydrolase"/>
    <property type="match status" value="2"/>
</dbReference>
<keyword evidence="6" id="KW-1185">Reference proteome</keyword>
<evidence type="ECO:0000259" key="4">
    <source>
        <dbReference type="Pfam" id="PF05193"/>
    </source>
</evidence>
<dbReference type="Pfam" id="PF05193">
    <property type="entry name" value="Peptidase_M16_C"/>
    <property type="match status" value="1"/>
</dbReference>
<feature type="domain" description="Peptidase M16 C-terminal" evidence="4">
    <location>
        <begin position="191"/>
        <end position="368"/>
    </location>
</feature>
<dbReference type="PANTHER" id="PTHR11851">
    <property type="entry name" value="METALLOPROTEASE"/>
    <property type="match status" value="1"/>
</dbReference>
<dbReference type="Pfam" id="PF00675">
    <property type="entry name" value="Peptidase_M16"/>
    <property type="match status" value="1"/>
</dbReference>
<evidence type="ECO:0000313" key="5">
    <source>
        <dbReference type="EMBL" id="MFB2897604.1"/>
    </source>
</evidence>
<name>A0ABV4Y394_9CYAN</name>
<evidence type="ECO:0000256" key="1">
    <source>
        <dbReference type="ARBA" id="ARBA00007261"/>
    </source>
</evidence>
<dbReference type="EMBL" id="JBHFNR010000260">
    <property type="protein sequence ID" value="MFB2897604.1"/>
    <property type="molecule type" value="Genomic_DNA"/>
</dbReference>
<dbReference type="PROSITE" id="PS00143">
    <property type="entry name" value="INSULINASE"/>
    <property type="match status" value="1"/>
</dbReference>
<feature type="domain" description="Peptidase M16 N-terminal" evidence="3">
    <location>
        <begin position="36"/>
        <end position="182"/>
    </location>
</feature>
<proteinExistence type="inferred from homology"/>
<dbReference type="InterPro" id="IPR001431">
    <property type="entry name" value="Pept_M16_Zn_BS"/>
</dbReference>
<dbReference type="Proteomes" id="UP001576784">
    <property type="component" value="Unassembled WGS sequence"/>
</dbReference>
<dbReference type="InterPro" id="IPR007863">
    <property type="entry name" value="Peptidase_M16_C"/>
</dbReference>
<comment type="similarity">
    <text evidence="1 2">Belongs to the peptidase M16 family.</text>
</comment>
<dbReference type="InterPro" id="IPR050361">
    <property type="entry name" value="MPP/UQCRC_Complex"/>
</dbReference>
<comment type="caution">
    <text evidence="5">The sequence shown here is derived from an EMBL/GenBank/DDBJ whole genome shotgun (WGS) entry which is preliminary data.</text>
</comment>
<evidence type="ECO:0000256" key="2">
    <source>
        <dbReference type="RuleBase" id="RU004447"/>
    </source>
</evidence>
<accession>A0ABV4Y394</accession>
<reference evidence="5 6" key="1">
    <citation type="submission" date="2024-09" db="EMBL/GenBank/DDBJ databases">
        <title>Floridaenema gen nov. (Aerosakkonemataceae, Aerosakkonematales ord. nov., Cyanobacteria) from benthic tropical and subtropical fresh waters, with the description of four new species.</title>
        <authorList>
            <person name="Moretto J.A."/>
            <person name="Berthold D.E."/>
            <person name="Lefler F.W."/>
            <person name="Huang I.-S."/>
            <person name="Laughinghouse H. IV."/>
        </authorList>
    </citation>
    <scope>NUCLEOTIDE SEQUENCE [LARGE SCALE GENOMIC DNA]</scope>
    <source>
        <strain evidence="5 6">BLCC-F50</strain>
    </source>
</reference>
<protein>
    <submittedName>
        <fullName evidence="5">M16 family metallopeptidase</fullName>
    </submittedName>
</protein>
<evidence type="ECO:0000259" key="3">
    <source>
        <dbReference type="Pfam" id="PF00675"/>
    </source>
</evidence>
<sequence>MKTNGIPDLRLSATSQLPKLSDFSADVFRLNNGLTVIHQYIPATPVAVVDVWVRAGATREPEQWSGMAHFLEHMIFKGTEQVPPGMFDQVVEYWGGTTNAATSHDYAHFYITTAVSYLEDTLPYLAELLLNASIPDEEFFRERDVVLEEIHQSQDNPDWLAFQVMMETVYQNHPYSRPVLGTEELLLQHSPEAMRCFHACHYQPENMTVVIVGGVPQGMALELVSNSFSGFKPRSSCPPLSTKILSPIKEVRRQELFLDRIEESRLLMAWTGPGVDQVRTAYGLDLISVLLAEGRCSRLVSKLREEEQLVHGICGNFSLQQDSSLFTITAHLEAENIEKVEALISKHLLDLQTEPISEIELARCKRLLCNDFAFSTESPGQLAGLYGYYNTIAQAEVAVTYPQQIQGITAEDVQQIATEFLSPHHYVVTELKPYGESER</sequence>
<dbReference type="InterPro" id="IPR011765">
    <property type="entry name" value="Pept_M16_N"/>
</dbReference>